<name>A0AAE1DLV5_9GAST</name>
<feature type="region of interest" description="Disordered" evidence="1">
    <location>
        <begin position="115"/>
        <end position="174"/>
    </location>
</feature>
<reference evidence="2" key="1">
    <citation type="journal article" date="2023" name="G3 (Bethesda)">
        <title>A reference genome for the long-term kleptoplast-retaining sea slug Elysia crispata morphotype clarki.</title>
        <authorList>
            <person name="Eastman K.E."/>
            <person name="Pendleton A.L."/>
            <person name="Shaikh M.A."/>
            <person name="Suttiyut T."/>
            <person name="Ogas R."/>
            <person name="Tomko P."/>
            <person name="Gavelis G."/>
            <person name="Widhalm J.R."/>
            <person name="Wisecaver J.H."/>
        </authorList>
    </citation>
    <scope>NUCLEOTIDE SEQUENCE</scope>
    <source>
        <strain evidence="2">ECLA1</strain>
    </source>
</reference>
<accession>A0AAE1DLV5</accession>
<sequence length="174" mass="18423">MSSNPSFSACILCGESPTEPGLAYRPGLPIFGHRDRDLIGLVLLAGGFHESEHFALFLHLAGPVSPGNHCVSGEHSALPAYLGKHGGFPGEHDALPPTAGNMEVSLGSMMRSPPTLGNREVSPGSMMRSPPTLGNMEVSPGSMMRSPPTLENMEVSPGSMMRFPPFDRNPSWGT</sequence>
<protein>
    <submittedName>
        <fullName evidence="2">Uncharacterized protein</fullName>
    </submittedName>
</protein>
<proteinExistence type="predicted"/>
<dbReference type="EMBL" id="JAWDGP010003451">
    <property type="protein sequence ID" value="KAK3774208.1"/>
    <property type="molecule type" value="Genomic_DNA"/>
</dbReference>
<comment type="caution">
    <text evidence="2">The sequence shown here is derived from an EMBL/GenBank/DDBJ whole genome shotgun (WGS) entry which is preliminary data.</text>
</comment>
<evidence type="ECO:0000256" key="1">
    <source>
        <dbReference type="SAM" id="MobiDB-lite"/>
    </source>
</evidence>
<dbReference type="Proteomes" id="UP001283361">
    <property type="component" value="Unassembled WGS sequence"/>
</dbReference>
<keyword evidence="3" id="KW-1185">Reference proteome</keyword>
<evidence type="ECO:0000313" key="3">
    <source>
        <dbReference type="Proteomes" id="UP001283361"/>
    </source>
</evidence>
<gene>
    <name evidence="2" type="ORF">RRG08_001341</name>
</gene>
<organism evidence="2 3">
    <name type="scientific">Elysia crispata</name>
    <name type="common">lettuce slug</name>
    <dbReference type="NCBI Taxonomy" id="231223"/>
    <lineage>
        <taxon>Eukaryota</taxon>
        <taxon>Metazoa</taxon>
        <taxon>Spiralia</taxon>
        <taxon>Lophotrochozoa</taxon>
        <taxon>Mollusca</taxon>
        <taxon>Gastropoda</taxon>
        <taxon>Heterobranchia</taxon>
        <taxon>Euthyneura</taxon>
        <taxon>Panpulmonata</taxon>
        <taxon>Sacoglossa</taxon>
        <taxon>Placobranchoidea</taxon>
        <taxon>Plakobranchidae</taxon>
        <taxon>Elysia</taxon>
    </lineage>
</organism>
<evidence type="ECO:0000313" key="2">
    <source>
        <dbReference type="EMBL" id="KAK3774208.1"/>
    </source>
</evidence>
<dbReference type="AlphaFoldDB" id="A0AAE1DLV5"/>